<keyword evidence="5 7" id="KW-1133">Transmembrane helix</keyword>
<evidence type="ECO:0000313" key="10">
    <source>
        <dbReference type="Proteomes" id="UP000677016"/>
    </source>
</evidence>
<keyword evidence="2 7" id="KW-0813">Transport</keyword>
<feature type="transmembrane region" description="Helical" evidence="7">
    <location>
        <begin position="190"/>
        <end position="213"/>
    </location>
</feature>
<dbReference type="CDD" id="cd06261">
    <property type="entry name" value="TM_PBP2"/>
    <property type="match status" value="1"/>
</dbReference>
<accession>A0A941DB21</accession>
<evidence type="ECO:0000256" key="3">
    <source>
        <dbReference type="ARBA" id="ARBA00022475"/>
    </source>
</evidence>
<proteinExistence type="inferred from homology"/>
<dbReference type="PANTHER" id="PTHR32243">
    <property type="entry name" value="MALTOSE TRANSPORT SYSTEM PERMEASE-RELATED"/>
    <property type="match status" value="1"/>
</dbReference>
<dbReference type="InterPro" id="IPR050901">
    <property type="entry name" value="BP-dep_ABC_trans_perm"/>
</dbReference>
<feature type="transmembrane region" description="Helical" evidence="7">
    <location>
        <begin position="104"/>
        <end position="126"/>
    </location>
</feature>
<keyword evidence="4 7" id="KW-0812">Transmembrane</keyword>
<sequence length="275" mass="29433">MTNTRHSVGTRVVVVALGLTYLLPLLWIVLTSFKSDQEVRSSPNSILFSPSLGTFTDIVDAASSSVVTSAKIAVSVTVLVLALAVPAAYALGRRLTSRWSRASAWFLGIFLVLQMVPQPMAVIPLYGILADWGLVGSIYGLILADVALMAPFAIMLMRPFVLAIPKELYEAAEIDGASGLRTFRNIVVPLLPNGIATVGAIVFIITWGEFIYATTLMTDPANLPVSGLLAQQTSLYSVSWNRLMGLALLTSLPLLAVFVLAKKRLVEGLSVGSVK</sequence>
<comment type="similarity">
    <text evidence="7">Belongs to the binding-protein-dependent transport system permease family.</text>
</comment>
<evidence type="ECO:0000256" key="7">
    <source>
        <dbReference type="RuleBase" id="RU363032"/>
    </source>
</evidence>
<evidence type="ECO:0000256" key="4">
    <source>
        <dbReference type="ARBA" id="ARBA00022692"/>
    </source>
</evidence>
<dbReference type="PROSITE" id="PS50928">
    <property type="entry name" value="ABC_TM1"/>
    <property type="match status" value="1"/>
</dbReference>
<dbReference type="EMBL" id="JAGSNF010000024">
    <property type="protein sequence ID" value="MBR7744811.1"/>
    <property type="molecule type" value="Genomic_DNA"/>
</dbReference>
<dbReference type="RefSeq" id="WP_211604338.1">
    <property type="nucleotide sequence ID" value="NZ_JAGSNF010000024.1"/>
</dbReference>
<evidence type="ECO:0000256" key="6">
    <source>
        <dbReference type="ARBA" id="ARBA00023136"/>
    </source>
</evidence>
<dbReference type="SUPFAM" id="SSF161098">
    <property type="entry name" value="MetI-like"/>
    <property type="match status" value="1"/>
</dbReference>
<dbReference type="Proteomes" id="UP000677016">
    <property type="component" value="Unassembled WGS sequence"/>
</dbReference>
<dbReference type="InterPro" id="IPR035906">
    <property type="entry name" value="MetI-like_sf"/>
</dbReference>
<evidence type="ECO:0000313" key="9">
    <source>
        <dbReference type="EMBL" id="MBR7744811.1"/>
    </source>
</evidence>
<dbReference type="AlphaFoldDB" id="A0A941DB21"/>
<keyword evidence="3" id="KW-1003">Cell membrane</keyword>
<dbReference type="Pfam" id="PF00528">
    <property type="entry name" value="BPD_transp_1"/>
    <property type="match status" value="1"/>
</dbReference>
<evidence type="ECO:0000256" key="5">
    <source>
        <dbReference type="ARBA" id="ARBA00022989"/>
    </source>
</evidence>
<comment type="caution">
    <text evidence="9">The sequence shown here is derived from an EMBL/GenBank/DDBJ whole genome shotgun (WGS) entry which is preliminary data.</text>
</comment>
<dbReference type="GO" id="GO:0055085">
    <property type="term" value="P:transmembrane transport"/>
    <property type="evidence" value="ECO:0007669"/>
    <property type="project" value="InterPro"/>
</dbReference>
<dbReference type="PANTHER" id="PTHR32243:SF18">
    <property type="entry name" value="INNER MEMBRANE ABC TRANSPORTER PERMEASE PROTEIN YCJP"/>
    <property type="match status" value="1"/>
</dbReference>
<feature type="domain" description="ABC transmembrane type-1" evidence="8">
    <location>
        <begin position="66"/>
        <end position="261"/>
    </location>
</feature>
<feature type="transmembrane region" description="Helical" evidence="7">
    <location>
        <begin position="72"/>
        <end position="92"/>
    </location>
</feature>
<name>A0A941DB21_9MICO</name>
<feature type="transmembrane region" description="Helical" evidence="7">
    <location>
        <begin position="12"/>
        <end position="33"/>
    </location>
</feature>
<evidence type="ECO:0000256" key="1">
    <source>
        <dbReference type="ARBA" id="ARBA00004651"/>
    </source>
</evidence>
<evidence type="ECO:0000259" key="8">
    <source>
        <dbReference type="PROSITE" id="PS50928"/>
    </source>
</evidence>
<dbReference type="GO" id="GO:0005886">
    <property type="term" value="C:plasma membrane"/>
    <property type="evidence" value="ECO:0007669"/>
    <property type="project" value="UniProtKB-SubCell"/>
</dbReference>
<feature type="transmembrane region" description="Helical" evidence="7">
    <location>
        <begin position="243"/>
        <end position="261"/>
    </location>
</feature>
<organism evidence="9 10">
    <name type="scientific">Phycicoccus avicenniae</name>
    <dbReference type="NCBI Taxonomy" id="2828860"/>
    <lineage>
        <taxon>Bacteria</taxon>
        <taxon>Bacillati</taxon>
        <taxon>Actinomycetota</taxon>
        <taxon>Actinomycetes</taxon>
        <taxon>Micrococcales</taxon>
        <taxon>Intrasporangiaceae</taxon>
        <taxon>Phycicoccus</taxon>
    </lineage>
</organism>
<reference evidence="9" key="1">
    <citation type="submission" date="2021-04" db="EMBL/GenBank/DDBJ databases">
        <title>Phycicoccus avicenniae sp. nov., a novel endophytic actinomycetes isolated from branch of Avicennia mariana.</title>
        <authorList>
            <person name="Tuo L."/>
        </authorList>
    </citation>
    <scope>NUCLEOTIDE SEQUENCE</scope>
    <source>
        <strain evidence="9">BSK3Z-2</strain>
    </source>
</reference>
<gene>
    <name evidence="9" type="ORF">KC207_16060</name>
</gene>
<keyword evidence="6 7" id="KW-0472">Membrane</keyword>
<evidence type="ECO:0000256" key="2">
    <source>
        <dbReference type="ARBA" id="ARBA00022448"/>
    </source>
</evidence>
<feature type="transmembrane region" description="Helical" evidence="7">
    <location>
        <begin position="132"/>
        <end position="156"/>
    </location>
</feature>
<protein>
    <submittedName>
        <fullName evidence="9">Carbohydrate ABC transporter permease</fullName>
    </submittedName>
</protein>
<dbReference type="Gene3D" id="1.10.3720.10">
    <property type="entry name" value="MetI-like"/>
    <property type="match status" value="1"/>
</dbReference>
<comment type="subcellular location">
    <subcellularLocation>
        <location evidence="1 7">Cell membrane</location>
        <topology evidence="1 7">Multi-pass membrane protein</topology>
    </subcellularLocation>
</comment>
<keyword evidence="10" id="KW-1185">Reference proteome</keyword>
<dbReference type="InterPro" id="IPR000515">
    <property type="entry name" value="MetI-like"/>
</dbReference>